<comment type="caution">
    <text evidence="1">The sequence shown here is derived from an EMBL/GenBank/DDBJ whole genome shotgun (WGS) entry which is preliminary data.</text>
</comment>
<reference evidence="1" key="1">
    <citation type="submission" date="2022-06" db="EMBL/GenBank/DDBJ databases">
        <title>Aquibacillus sp. a new bacterium isolated from soil saline samples.</title>
        <authorList>
            <person name="Galisteo C."/>
            <person name="De La Haba R."/>
            <person name="Sanchez-Porro C."/>
            <person name="Ventosa A."/>
        </authorList>
    </citation>
    <scope>NUCLEOTIDE SEQUENCE</scope>
    <source>
        <strain evidence="1">3ASR75-54</strain>
    </source>
</reference>
<name>A0A9X4AHX6_9BACI</name>
<organism evidence="1 2">
    <name type="scientific">Aquibacillus salsiterrae</name>
    <dbReference type="NCBI Taxonomy" id="2950439"/>
    <lineage>
        <taxon>Bacteria</taxon>
        <taxon>Bacillati</taxon>
        <taxon>Bacillota</taxon>
        <taxon>Bacilli</taxon>
        <taxon>Bacillales</taxon>
        <taxon>Bacillaceae</taxon>
        <taxon>Aquibacillus</taxon>
    </lineage>
</organism>
<dbReference type="AlphaFoldDB" id="A0A9X4AHX6"/>
<proteinExistence type="predicted"/>
<sequence length="250" mass="29836">MVYIMITASQINEILFKCHLIEGKDRLLPYYNHFGCLEGIPVVEYMDNGEFRLITYYENYHFYKTYFPSVPFISDLKYFNNSDERYVELLNQLFNGKARSSKSDKYTIINEKIMYLTPKEIADACHVKYSTISKLIYDNDKYKAYLEQSMEVRANHTMEDLVNYIKRHKLFKSSAEIYLLKLTVDENYSNRLTHNDWKVIKWVLLGIQDKFKSLSANAQVELLKEMRDPGLKVLHNYFRNRCEEILTQTR</sequence>
<protein>
    <submittedName>
        <fullName evidence="1">Uncharacterized protein</fullName>
    </submittedName>
</protein>
<evidence type="ECO:0000313" key="2">
    <source>
        <dbReference type="Proteomes" id="UP001145069"/>
    </source>
</evidence>
<dbReference type="Proteomes" id="UP001145069">
    <property type="component" value="Unassembled WGS sequence"/>
</dbReference>
<gene>
    <name evidence="1" type="ORF">NC799_17820</name>
</gene>
<dbReference type="EMBL" id="JAMQKC010000042">
    <property type="protein sequence ID" value="MDC3418703.1"/>
    <property type="molecule type" value="Genomic_DNA"/>
</dbReference>
<dbReference type="RefSeq" id="WP_272447799.1">
    <property type="nucleotide sequence ID" value="NZ_JAMQKC010000042.1"/>
</dbReference>
<keyword evidence="2" id="KW-1185">Reference proteome</keyword>
<evidence type="ECO:0000313" key="1">
    <source>
        <dbReference type="EMBL" id="MDC3418703.1"/>
    </source>
</evidence>
<accession>A0A9X4AHX6</accession>